<dbReference type="PANTHER" id="PTHR47331">
    <property type="entry name" value="PHD-TYPE DOMAIN-CONTAINING PROTEIN"/>
    <property type="match status" value="1"/>
</dbReference>
<dbReference type="Proteomes" id="UP000507470">
    <property type="component" value="Unassembled WGS sequence"/>
</dbReference>
<sequence length="315" mass="36267">MDKGFESLRIRKLPAKEFEVTNDDFVGSLRGKWTTIKNLISSFSSVITTVDYIDNIERDISRMARHCLIRKNWINQHKYKDCKEKIRCESHSSAMHLQQKPRVNHGWDKIDYNIPEPDAVIKCTQICKQQFSGKSCAKIVQVNIHRSYCPSKTKRSYENLDDQSNKSLVNANVLETLDITGNATEYKLTLEAASVNIATNVSDVVEFINRNFYVDDGLVSLATSREAINLLQQTRESLQTGGNLRLYKIASNSKEVSDAFERQDRAYNFKDIDLCVDELPTNQRLGLNWELKLTDSHIQFLQKRNHSADEDYYSP</sequence>
<proteinExistence type="predicted"/>
<organism evidence="1 2">
    <name type="scientific">Mytilus coruscus</name>
    <name type="common">Sea mussel</name>
    <dbReference type="NCBI Taxonomy" id="42192"/>
    <lineage>
        <taxon>Eukaryota</taxon>
        <taxon>Metazoa</taxon>
        <taxon>Spiralia</taxon>
        <taxon>Lophotrochozoa</taxon>
        <taxon>Mollusca</taxon>
        <taxon>Bivalvia</taxon>
        <taxon>Autobranchia</taxon>
        <taxon>Pteriomorphia</taxon>
        <taxon>Mytilida</taxon>
        <taxon>Mytiloidea</taxon>
        <taxon>Mytilidae</taxon>
        <taxon>Mytilinae</taxon>
        <taxon>Mytilus</taxon>
    </lineage>
</organism>
<gene>
    <name evidence="1" type="ORF">MCOR_48663</name>
</gene>
<dbReference type="AlphaFoldDB" id="A0A6J8E6P4"/>
<keyword evidence="2" id="KW-1185">Reference proteome</keyword>
<name>A0A6J8E6P4_MYTCO</name>
<dbReference type="PANTHER" id="PTHR47331:SF6">
    <property type="entry name" value="DOUBLECORTIN DOMAIN-CONTAINING PROTEIN"/>
    <property type="match status" value="1"/>
</dbReference>
<accession>A0A6J8E6P4</accession>
<evidence type="ECO:0000313" key="2">
    <source>
        <dbReference type="Proteomes" id="UP000507470"/>
    </source>
</evidence>
<protein>
    <submittedName>
        <fullName evidence="1">Uncharacterized protein</fullName>
    </submittedName>
</protein>
<dbReference type="EMBL" id="CACVKT020008544">
    <property type="protein sequence ID" value="CAC5416027.1"/>
    <property type="molecule type" value="Genomic_DNA"/>
</dbReference>
<evidence type="ECO:0000313" key="1">
    <source>
        <dbReference type="EMBL" id="CAC5416027.1"/>
    </source>
</evidence>
<dbReference type="OrthoDB" id="6434680at2759"/>
<reference evidence="1 2" key="1">
    <citation type="submission" date="2020-06" db="EMBL/GenBank/DDBJ databases">
        <authorList>
            <person name="Li R."/>
            <person name="Bekaert M."/>
        </authorList>
    </citation>
    <scope>NUCLEOTIDE SEQUENCE [LARGE SCALE GENOMIC DNA]</scope>
    <source>
        <strain evidence="2">wild</strain>
    </source>
</reference>